<evidence type="ECO:0000256" key="2">
    <source>
        <dbReference type="ARBA" id="ARBA00022448"/>
    </source>
</evidence>
<dbReference type="InterPro" id="IPR027417">
    <property type="entry name" value="P-loop_NTPase"/>
</dbReference>
<proteinExistence type="inferred from homology"/>
<sequence>MIDVQDVVKSYGGRRVVDRVSFRAEDGLVTGFVGPNGAGKSTVLRMAAQITRADEGRVLVDGEPFGQAPLPARRLGIFLSAETLPDRMTGIGFLRYAARSQGVPVARAAELIGLVGLEGAESKRIASYSLGMRQRLGIAVAMLCEPSNLVLDEPINGLDPDAIRWLRGFVTGVARAGNAVLLSSHHMAELGLVADRVVMLDRGRVVRTGSLDEFVTVGQRRCYIEALDLDAAVAALRAEGVRAEPSRQGVLAFDIEPERAGAIVYRAGGTLRHLSSETPSLEDSYFASLGAAEATGEQR</sequence>
<dbReference type="GO" id="GO:0005524">
    <property type="term" value="F:ATP binding"/>
    <property type="evidence" value="ECO:0007669"/>
    <property type="project" value="UniProtKB-KW"/>
</dbReference>
<dbReference type="Proteomes" id="UP000196778">
    <property type="component" value="Unassembled WGS sequence"/>
</dbReference>
<dbReference type="Gene3D" id="3.40.50.300">
    <property type="entry name" value="P-loop containing nucleotide triphosphate hydrolases"/>
    <property type="match status" value="1"/>
</dbReference>
<dbReference type="RefSeq" id="WP_087137062.1">
    <property type="nucleotide sequence ID" value="NZ_FUKR01000039.1"/>
</dbReference>
<dbReference type="PROSITE" id="PS00211">
    <property type="entry name" value="ABC_TRANSPORTER_1"/>
    <property type="match status" value="1"/>
</dbReference>
<dbReference type="GO" id="GO:0016887">
    <property type="term" value="F:ATP hydrolysis activity"/>
    <property type="evidence" value="ECO:0007669"/>
    <property type="project" value="InterPro"/>
</dbReference>
<name>A0A1R4JGX3_9MICO</name>
<feature type="domain" description="ABC transporter" evidence="5">
    <location>
        <begin position="2"/>
        <end position="227"/>
    </location>
</feature>
<evidence type="ECO:0000259" key="5">
    <source>
        <dbReference type="PROSITE" id="PS50893"/>
    </source>
</evidence>
<dbReference type="OrthoDB" id="9804819at2"/>
<comment type="similarity">
    <text evidence="1">Belongs to the ABC transporter superfamily.</text>
</comment>
<gene>
    <name evidence="6" type="ORF">FM119_07495</name>
</gene>
<evidence type="ECO:0000256" key="1">
    <source>
        <dbReference type="ARBA" id="ARBA00005417"/>
    </source>
</evidence>
<dbReference type="AlphaFoldDB" id="A0A1R4JGX3"/>
<dbReference type="InterPro" id="IPR017871">
    <property type="entry name" value="ABC_transporter-like_CS"/>
</dbReference>
<keyword evidence="3" id="KW-0547">Nucleotide-binding</keyword>
<dbReference type="PANTHER" id="PTHR43335">
    <property type="entry name" value="ABC TRANSPORTER, ATP-BINDING PROTEIN"/>
    <property type="match status" value="1"/>
</dbReference>
<reference evidence="7" key="1">
    <citation type="submission" date="2017-02" db="EMBL/GenBank/DDBJ databases">
        <authorList>
            <person name="Dridi B."/>
        </authorList>
    </citation>
    <scope>NUCLEOTIDE SEQUENCE [LARGE SCALE GENOMIC DNA]</scope>
    <source>
        <strain evidence="7">EB411</strain>
    </source>
</reference>
<organism evidence="6 7">
    <name type="scientific">Mycetocola reblochoni REB411</name>
    <dbReference type="NCBI Taxonomy" id="1255698"/>
    <lineage>
        <taxon>Bacteria</taxon>
        <taxon>Bacillati</taxon>
        <taxon>Actinomycetota</taxon>
        <taxon>Actinomycetes</taxon>
        <taxon>Micrococcales</taxon>
        <taxon>Microbacteriaceae</taxon>
        <taxon>Mycetocola</taxon>
    </lineage>
</organism>
<dbReference type="SUPFAM" id="SSF52540">
    <property type="entry name" value="P-loop containing nucleoside triphosphate hydrolases"/>
    <property type="match status" value="1"/>
</dbReference>
<keyword evidence="4 6" id="KW-0067">ATP-binding</keyword>
<dbReference type="Pfam" id="PF00005">
    <property type="entry name" value="ABC_tran"/>
    <property type="match status" value="1"/>
</dbReference>
<evidence type="ECO:0000313" key="6">
    <source>
        <dbReference type="EMBL" id="SJN31276.1"/>
    </source>
</evidence>
<protein>
    <submittedName>
        <fullName evidence="6">Putative ABC transporter ATP-binding protein</fullName>
    </submittedName>
</protein>
<keyword evidence="7" id="KW-1185">Reference proteome</keyword>
<accession>A0A1R4JGX3</accession>
<dbReference type="PROSITE" id="PS50893">
    <property type="entry name" value="ABC_TRANSPORTER_2"/>
    <property type="match status" value="1"/>
</dbReference>
<evidence type="ECO:0000313" key="7">
    <source>
        <dbReference type="Proteomes" id="UP000196778"/>
    </source>
</evidence>
<evidence type="ECO:0000256" key="4">
    <source>
        <dbReference type="ARBA" id="ARBA00022840"/>
    </source>
</evidence>
<dbReference type="PANTHER" id="PTHR43335:SF4">
    <property type="entry name" value="ABC TRANSPORTER, ATP-BINDING PROTEIN"/>
    <property type="match status" value="1"/>
</dbReference>
<dbReference type="InterPro" id="IPR003593">
    <property type="entry name" value="AAA+_ATPase"/>
</dbReference>
<dbReference type="EMBL" id="FUKR01000039">
    <property type="protein sequence ID" value="SJN31276.1"/>
    <property type="molecule type" value="Genomic_DNA"/>
</dbReference>
<dbReference type="SMART" id="SM00382">
    <property type="entry name" value="AAA"/>
    <property type="match status" value="1"/>
</dbReference>
<evidence type="ECO:0000256" key="3">
    <source>
        <dbReference type="ARBA" id="ARBA00022741"/>
    </source>
</evidence>
<dbReference type="InterPro" id="IPR003439">
    <property type="entry name" value="ABC_transporter-like_ATP-bd"/>
</dbReference>
<keyword evidence="2" id="KW-0813">Transport</keyword>